<feature type="compositionally biased region" description="Low complexity" evidence="1">
    <location>
        <begin position="77"/>
        <end position="99"/>
    </location>
</feature>
<feature type="region of interest" description="Disordered" evidence="1">
    <location>
        <begin position="1"/>
        <end position="39"/>
    </location>
</feature>
<evidence type="ECO:0000313" key="3">
    <source>
        <dbReference type="Proteomes" id="UP000744032"/>
    </source>
</evidence>
<sequence length="99" mass="11089">MLLPHDDELPQDEELLPHDDEPPPHDELLPQDDGAEPHEEWCEESCPWCPWWDEWEGEPCPDVSATYQDVPRNAPVSPSALRAGRASSRPAARPCAPAT</sequence>
<feature type="region of interest" description="Disordered" evidence="1">
    <location>
        <begin position="71"/>
        <end position="99"/>
    </location>
</feature>
<proteinExistence type="predicted"/>
<gene>
    <name evidence="2" type="ORF">HF200_10045</name>
</gene>
<name>A0ABX1IGJ1_STRGB</name>
<comment type="caution">
    <text evidence="2">The sequence shown here is derived from an EMBL/GenBank/DDBJ whole genome shotgun (WGS) entry which is preliminary data.</text>
</comment>
<reference evidence="2 3" key="1">
    <citation type="submission" date="2020-04" db="EMBL/GenBank/DDBJ databases">
        <title>Genome sequence of Streptomyces galbus strain I339.</title>
        <authorList>
            <person name="Silva E.A.N."/>
            <person name="Merces M."/>
            <person name="Castelo Branco A.P.O.T."/>
            <person name="Vasconcelos P.C."/>
            <person name="Costa N.P."/>
            <person name="Marinho G.C.S."/>
            <person name="Oliveira C.J.B."/>
            <person name="Araujo D."/>
            <person name="Rodrigues Junior V.S."/>
            <person name="Almeida R."/>
            <person name="Silva Filho U.R."/>
            <person name="Andrade A.S.A."/>
            <person name="Cibulski S.P."/>
        </authorList>
    </citation>
    <scope>NUCLEOTIDE SEQUENCE [LARGE SCALE GENOMIC DNA]</scope>
    <source>
        <strain evidence="2 3">I339</strain>
    </source>
</reference>
<dbReference type="Proteomes" id="UP000744032">
    <property type="component" value="Unassembled WGS sequence"/>
</dbReference>
<organism evidence="2 3">
    <name type="scientific">Streptomyces galbus</name>
    <dbReference type="NCBI Taxonomy" id="33898"/>
    <lineage>
        <taxon>Bacteria</taxon>
        <taxon>Bacillati</taxon>
        <taxon>Actinomycetota</taxon>
        <taxon>Actinomycetes</taxon>
        <taxon>Kitasatosporales</taxon>
        <taxon>Streptomycetaceae</taxon>
        <taxon>Streptomyces</taxon>
    </lineage>
</organism>
<protein>
    <submittedName>
        <fullName evidence="2">Uncharacterized protein</fullName>
    </submittedName>
</protein>
<evidence type="ECO:0000256" key="1">
    <source>
        <dbReference type="SAM" id="MobiDB-lite"/>
    </source>
</evidence>
<accession>A0ABX1IGJ1</accession>
<dbReference type="EMBL" id="JAAXMD010000068">
    <property type="protein sequence ID" value="NKQ24781.1"/>
    <property type="molecule type" value="Genomic_DNA"/>
</dbReference>
<keyword evidence="3" id="KW-1185">Reference proteome</keyword>
<evidence type="ECO:0000313" key="2">
    <source>
        <dbReference type="EMBL" id="NKQ24781.1"/>
    </source>
</evidence>
<feature type="compositionally biased region" description="Basic and acidic residues" evidence="1">
    <location>
        <begin position="15"/>
        <end position="28"/>
    </location>
</feature>
<dbReference type="RefSeq" id="WP_168373231.1">
    <property type="nucleotide sequence ID" value="NZ_JAAXMD010000068.1"/>
</dbReference>